<sequence>MSWPTDLCSALEVTSFESASDDNHPQGSGTPPSPTRHDINDTNASFVIPEAAEAARTAGTMSRSDLASTPPFRNPSSALRVGGRDAAAFPGPSSRNPPSGLEVGGRDAAALPGPSSRNPPSGLKVGGRDAAALPGPSSRNPPSGLEVGGRDAAALPELTSRKPPELPKKMWLPYNRPQTDFFKELGEPSSSAPQIGQQTDQKKTSPALLYLKKILGKKPNAEERAESSKGAAGSVRGRNTPTVEAFTTLVEKHRKPYEQAAIAQEVVHYLLNHEVPEAELKKWVDQMIAFGEKSNAGYSGEFRTTLFYGLHSLVLKYYKNPELRVIFPPLEKAMNRIKLLEGPQWTTQWDKELFNANSGLNAKFVDWQKLERTITNNPSLTGLRQGLANNKKDQLLYFLKDFNWFFHKNNGRYYSAESRVTAIAVLFHALLGKLQRMSSPPPPPPPPPRPRRPLLLQ</sequence>
<feature type="region of interest" description="Disordered" evidence="1">
    <location>
        <begin position="219"/>
        <end position="238"/>
    </location>
</feature>
<comment type="caution">
    <text evidence="2">The sequence shown here is derived from an EMBL/GenBank/DDBJ whole genome shotgun (WGS) entry which is preliminary data.</text>
</comment>
<feature type="compositionally biased region" description="Polar residues" evidence="1">
    <location>
        <begin position="188"/>
        <end position="199"/>
    </location>
</feature>
<reference evidence="2 3" key="1">
    <citation type="submission" date="2017-11" db="EMBL/GenBank/DDBJ databases">
        <title>De novo assembly and phasing of dikaryotic genomes from two isolates of Puccinia coronata f. sp. avenae, the causal agent of oat crown rust.</title>
        <authorList>
            <person name="Miller M.E."/>
            <person name="Zhang Y."/>
            <person name="Omidvar V."/>
            <person name="Sperschneider J."/>
            <person name="Schwessinger B."/>
            <person name="Raley C."/>
            <person name="Palmer J.M."/>
            <person name="Garnica D."/>
            <person name="Upadhyaya N."/>
            <person name="Rathjen J."/>
            <person name="Taylor J.M."/>
            <person name="Park R.F."/>
            <person name="Dodds P.N."/>
            <person name="Hirsch C.D."/>
            <person name="Kianian S.F."/>
            <person name="Figueroa M."/>
        </authorList>
    </citation>
    <scope>NUCLEOTIDE SEQUENCE [LARGE SCALE GENOMIC DNA]</scope>
    <source>
        <strain evidence="2">12NC29</strain>
    </source>
</reference>
<dbReference type="Proteomes" id="UP000235388">
    <property type="component" value="Unassembled WGS sequence"/>
</dbReference>
<evidence type="ECO:0000256" key="1">
    <source>
        <dbReference type="SAM" id="MobiDB-lite"/>
    </source>
</evidence>
<dbReference type="OrthoDB" id="10615786at2759"/>
<evidence type="ECO:0000313" key="2">
    <source>
        <dbReference type="EMBL" id="PLW36988.1"/>
    </source>
</evidence>
<accession>A0A2N5UGX8</accession>
<keyword evidence="3" id="KW-1185">Reference proteome</keyword>
<evidence type="ECO:0000313" key="3">
    <source>
        <dbReference type="Proteomes" id="UP000235388"/>
    </source>
</evidence>
<proteinExistence type="predicted"/>
<feature type="compositionally biased region" description="Basic and acidic residues" evidence="1">
    <location>
        <begin position="159"/>
        <end position="168"/>
    </location>
</feature>
<name>A0A2N5UGX8_9BASI</name>
<gene>
    <name evidence="2" type="ORF">PCANC_13994</name>
</gene>
<feature type="region of interest" description="Disordered" evidence="1">
    <location>
        <begin position="436"/>
        <end position="457"/>
    </location>
</feature>
<dbReference type="EMBL" id="PGCJ01000230">
    <property type="protein sequence ID" value="PLW36988.1"/>
    <property type="molecule type" value="Genomic_DNA"/>
</dbReference>
<feature type="region of interest" description="Disordered" evidence="1">
    <location>
        <begin position="14"/>
        <end position="203"/>
    </location>
</feature>
<organism evidence="2 3">
    <name type="scientific">Puccinia coronata f. sp. avenae</name>
    <dbReference type="NCBI Taxonomy" id="200324"/>
    <lineage>
        <taxon>Eukaryota</taxon>
        <taxon>Fungi</taxon>
        <taxon>Dikarya</taxon>
        <taxon>Basidiomycota</taxon>
        <taxon>Pucciniomycotina</taxon>
        <taxon>Pucciniomycetes</taxon>
        <taxon>Pucciniales</taxon>
        <taxon>Pucciniaceae</taxon>
        <taxon>Puccinia</taxon>
    </lineage>
</organism>
<dbReference type="AlphaFoldDB" id="A0A2N5UGX8"/>
<feature type="compositionally biased region" description="Pro residues" evidence="1">
    <location>
        <begin position="439"/>
        <end position="448"/>
    </location>
</feature>
<protein>
    <submittedName>
        <fullName evidence="2">Uncharacterized protein</fullName>
    </submittedName>
</protein>